<proteinExistence type="predicted"/>
<evidence type="ECO:0000259" key="2">
    <source>
        <dbReference type="Pfam" id="PF13550"/>
    </source>
</evidence>
<dbReference type="Proteomes" id="UP000252023">
    <property type="component" value="Chromosome"/>
</dbReference>
<dbReference type="Gene3D" id="3.20.20.80">
    <property type="entry name" value="Glycosidases"/>
    <property type="match status" value="1"/>
</dbReference>
<feature type="domain" description="Tip attachment protein J" evidence="2">
    <location>
        <begin position="792"/>
        <end position="957"/>
    </location>
</feature>
<reference evidence="5" key="1">
    <citation type="submission" date="2018-07" db="EMBL/GenBank/DDBJ databases">
        <title>Genome sequencing of Paracoccus sp. SC2-6.</title>
        <authorList>
            <person name="Heo J."/>
            <person name="Kim S.-J."/>
            <person name="Kwon S.-W."/>
        </authorList>
    </citation>
    <scope>NUCLEOTIDE SEQUENCE [LARGE SCALE GENOMIC DNA]</scope>
    <source>
        <strain evidence="5">SC2-6</strain>
    </source>
</reference>
<dbReference type="SUPFAM" id="SSF51445">
    <property type="entry name" value="(Trans)glycosidases"/>
    <property type="match status" value="1"/>
</dbReference>
<feature type="domain" description="Rcc01698-like C-terminal" evidence="3">
    <location>
        <begin position="1049"/>
        <end position="1149"/>
    </location>
</feature>
<evidence type="ECO:0000259" key="1">
    <source>
        <dbReference type="Pfam" id="PF13547"/>
    </source>
</evidence>
<dbReference type="EMBL" id="CP030918">
    <property type="protein sequence ID" value="AXC50157.1"/>
    <property type="molecule type" value="Genomic_DNA"/>
</dbReference>
<evidence type="ECO:0000259" key="3">
    <source>
        <dbReference type="Pfam" id="PF23666"/>
    </source>
</evidence>
<dbReference type="Pfam" id="PF23666">
    <property type="entry name" value="Rcc01698_C"/>
    <property type="match status" value="1"/>
</dbReference>
<dbReference type="OrthoDB" id="8445115at2"/>
<dbReference type="InterPro" id="IPR017853">
    <property type="entry name" value="GH"/>
</dbReference>
<accession>A0A344PLA2</accession>
<name>A0A344PLA2_9RHOB</name>
<dbReference type="KEGG" id="pars:DRW48_11015"/>
<organism evidence="4 5">
    <name type="scientific">Paracoccus suum</name>
    <dbReference type="NCBI Taxonomy" id="2259340"/>
    <lineage>
        <taxon>Bacteria</taxon>
        <taxon>Pseudomonadati</taxon>
        <taxon>Pseudomonadota</taxon>
        <taxon>Alphaproteobacteria</taxon>
        <taxon>Rhodobacterales</taxon>
        <taxon>Paracoccaceae</taxon>
        <taxon>Paracoccus</taxon>
    </lineage>
</organism>
<dbReference type="Pfam" id="PF13547">
    <property type="entry name" value="GTA_TIM"/>
    <property type="match status" value="1"/>
</dbReference>
<dbReference type="Pfam" id="PF13550">
    <property type="entry name" value="Phage-tail_3"/>
    <property type="match status" value="1"/>
</dbReference>
<protein>
    <submittedName>
        <fullName evidence="4">Host specificity protein</fullName>
    </submittedName>
</protein>
<dbReference type="RefSeq" id="WP_114076476.1">
    <property type="nucleotide sequence ID" value="NZ_CP030918.1"/>
</dbReference>
<feature type="domain" description="GTA TIM-barrel-like" evidence="1">
    <location>
        <begin position="438"/>
        <end position="732"/>
    </location>
</feature>
<gene>
    <name evidence="4" type="ORF">DRW48_11015</name>
</gene>
<dbReference type="InterPro" id="IPR056490">
    <property type="entry name" value="Rcc01698_C"/>
</dbReference>
<evidence type="ECO:0000313" key="5">
    <source>
        <dbReference type="Proteomes" id="UP000252023"/>
    </source>
</evidence>
<dbReference type="CDD" id="cd19607">
    <property type="entry name" value="GTA_TIM-barrel-like"/>
    <property type="match status" value="1"/>
</dbReference>
<sequence>MATILLSAVGASIGAGMGGTMLGLSTAVVGRAVGATLGRVIDQRLLGTGSRAVETGRVDRLRLQSAGEGTPITRVWGQMRLPGHVIWAAPLEEVRRDQDGGRGKGAASGPKVTEISYRLSAAFALCEGPIGGIGRVWADGEEVDPNDLNLRVYKGGTTQLPDPCITAHEGEAAPAYRGTAYVVVESLGLERWGNRVPLLTFEVTRAVPNGHGLSQHVQAVAMIPGTGEYSLATTAVGLDLGLGETRMINRNTVSDGSDFAASLRTLRTELPRAGSVSLVVSWFGDDLRCGNCTVQPKVEDVIDAPAMPWRAGGIGRDQAMTVARVNDRPIYGGTPADAAVIEGIHALSASGRKVVFYPFILMEQRAGNNRPDPHSGASSQPVMPWRGRITASVAPGRPGSPDRTAAMAAEVAAFFGVAQPSHFTVNGMRIDYSGPAEWGYRRMILHYAHLCALAGGVDAFLIGSEMVGLTTLRGASGSYPAVAELRRLAGEVRAILGPQVKLSYAADWTEYAGHMPGNGERRFHLDPLWADKNIDFVGIDNYLPLTDWRDAEEHADAHWGRIDDPAYLRSGVAGGELFDWYYADPAHRDAQIRTPITDGDFNEQWVWRLKDIRGWWENPHRDRAAGGARSPVPTAWVPRSKPVWFTELGCSALDKGTNQPNKFLDAMSSESMLPFYSDGSRNDAMQAAYVRAVTEHWSDPENNPVGAWGGRMIDTARLHVWCWDARPYPAFPALGELWSDGAAWARGHWLNGRAGAAPLGDVVTEICRDAGVSEVDVSGLSGIVRGYALQGAETARAALQVLMLAYGFDVTSGAGKLVFRMRGARPAAEIGADDLAESQDLSRPEVLRAPEAELAGRVRITHVEAGTDYETCTAEAVLPDERRPGTTTDSEFSLALTRAEGRAIAERWLAESRVARDSMRLALPPSRAAGLQPGDVIRWQPAAGQGPAGRWRIDRIERAGAAVVEAVRVEPGVYRPVDTTEDALAPRRFVPPVPVWAEYLDLPLLTGDEVPHAPHLAVTAMPWPGSVAVYSALSEEGGFALNRVLPRPSVMGVTLTALDAASAGVRDRGPALRIRVKGGALRSATETALLAGANAIAIGDGTPDRWEVFQFATAVLVGPGVWEVSGRLRGQAGTDGVMPAVWPVGSKVVLLDGASAQLSLPASSRGQLRIWRAGPALRGVDDPSYRQRALSFRGVGLRPYAPCHLRLSARQLTWVRRTRIDGDGWDGVEVPLGESREAYRVRLVRDGGRLAEALVSEPRWTIPEASWAAAIAGGPFEAEVAQLSDAYGPGPVARRTIDV</sequence>
<dbReference type="InterPro" id="IPR025195">
    <property type="entry name" value="GTA_TIM_dom"/>
</dbReference>
<dbReference type="InterPro" id="IPR032876">
    <property type="entry name" value="J_dom"/>
</dbReference>
<keyword evidence="5" id="KW-1185">Reference proteome</keyword>
<evidence type="ECO:0000313" key="4">
    <source>
        <dbReference type="EMBL" id="AXC50157.1"/>
    </source>
</evidence>